<keyword evidence="3" id="KW-1185">Reference proteome</keyword>
<gene>
    <name evidence="2" type="ORF">AWC38_SpisGene23574</name>
</gene>
<name>A0A2B4R5N2_STYPI</name>
<dbReference type="AlphaFoldDB" id="A0A2B4R5N2"/>
<feature type="compositionally biased region" description="Basic and acidic residues" evidence="1">
    <location>
        <begin position="46"/>
        <end position="56"/>
    </location>
</feature>
<dbReference type="Proteomes" id="UP000225706">
    <property type="component" value="Unassembled WGS sequence"/>
</dbReference>
<organism evidence="2 3">
    <name type="scientific">Stylophora pistillata</name>
    <name type="common">Smooth cauliflower coral</name>
    <dbReference type="NCBI Taxonomy" id="50429"/>
    <lineage>
        <taxon>Eukaryota</taxon>
        <taxon>Metazoa</taxon>
        <taxon>Cnidaria</taxon>
        <taxon>Anthozoa</taxon>
        <taxon>Hexacorallia</taxon>
        <taxon>Scleractinia</taxon>
        <taxon>Astrocoeniina</taxon>
        <taxon>Pocilloporidae</taxon>
        <taxon>Stylophora</taxon>
    </lineage>
</organism>
<comment type="caution">
    <text evidence="2">The sequence shown here is derived from an EMBL/GenBank/DDBJ whole genome shotgun (WGS) entry which is preliminary data.</text>
</comment>
<evidence type="ECO:0000313" key="2">
    <source>
        <dbReference type="EMBL" id="PFX12466.1"/>
    </source>
</evidence>
<evidence type="ECO:0000256" key="1">
    <source>
        <dbReference type="SAM" id="MobiDB-lite"/>
    </source>
</evidence>
<dbReference type="OrthoDB" id="5986969at2759"/>
<dbReference type="EMBL" id="LSMT01001353">
    <property type="protein sequence ID" value="PFX12466.1"/>
    <property type="molecule type" value="Genomic_DNA"/>
</dbReference>
<feature type="region of interest" description="Disordered" evidence="1">
    <location>
        <begin position="1"/>
        <end position="92"/>
    </location>
</feature>
<reference evidence="3" key="1">
    <citation type="journal article" date="2017" name="bioRxiv">
        <title>Comparative analysis of the genomes of Stylophora pistillata and Acropora digitifera provides evidence for extensive differences between species of corals.</title>
        <authorList>
            <person name="Voolstra C.R."/>
            <person name="Li Y."/>
            <person name="Liew Y.J."/>
            <person name="Baumgarten S."/>
            <person name="Zoccola D."/>
            <person name="Flot J.-F."/>
            <person name="Tambutte S."/>
            <person name="Allemand D."/>
            <person name="Aranda M."/>
        </authorList>
    </citation>
    <scope>NUCLEOTIDE SEQUENCE [LARGE SCALE GENOMIC DNA]</scope>
</reference>
<accession>A0A2B4R5N2</accession>
<proteinExistence type="predicted"/>
<evidence type="ECO:0000313" key="3">
    <source>
        <dbReference type="Proteomes" id="UP000225706"/>
    </source>
</evidence>
<feature type="compositionally biased region" description="Basic and acidic residues" evidence="1">
    <location>
        <begin position="81"/>
        <end position="92"/>
    </location>
</feature>
<protein>
    <submittedName>
        <fullName evidence="2">Uncharacterized protein</fullName>
    </submittedName>
</protein>
<sequence>MPGEMAVVSIQRPPTAAQHGVFTASSRGPPPQAGMKPCPFSAKAKITTERVGEKTNVRQRSGLPWRPFSGHATLSRPVPLENKESDSGTVKMKDELSCDSDVVPSVYKDRCLPKNITILQEWLTEDVPNNWEKICLGHPWWEEVLGID</sequence>